<proteinExistence type="predicted"/>
<protein>
    <recommendedName>
        <fullName evidence="2">DUF8139 domain-containing protein</fullName>
    </recommendedName>
</protein>
<dbReference type="AlphaFoldDB" id="A0A9R1CWR2"/>
<evidence type="ECO:0000313" key="3">
    <source>
        <dbReference type="EMBL" id="MCQ4334876.1"/>
    </source>
</evidence>
<reference evidence="3" key="1">
    <citation type="journal article" date="2023" name="Front. Microbiol.">
        <title>Genomic-based phylogenetic and metabolic analyses of the genus Natronomonas, and description of Natronomonas aquatica sp. nov.</title>
        <authorList>
            <person name="Garcia-Roldan A."/>
            <person name="Duran-Viseras A."/>
            <person name="de la Haba R.R."/>
            <person name="Corral P."/>
            <person name="Sanchez-Porro C."/>
            <person name="Ventosa A."/>
        </authorList>
    </citation>
    <scope>NUCLEOTIDE SEQUENCE</scope>
    <source>
        <strain evidence="3">F2-12</strain>
    </source>
</reference>
<comment type="caution">
    <text evidence="3">The sequence shown here is derived from an EMBL/GenBank/DDBJ whole genome shotgun (WGS) entry which is preliminary data.</text>
</comment>
<accession>A0A9R1CWR2</accession>
<dbReference type="InterPro" id="IPR058452">
    <property type="entry name" value="DUF8139"/>
</dbReference>
<keyword evidence="4" id="KW-1185">Reference proteome</keyword>
<gene>
    <name evidence="3" type="ORF">KM295_15580</name>
</gene>
<feature type="compositionally biased region" description="Basic and acidic residues" evidence="1">
    <location>
        <begin position="1"/>
        <end position="14"/>
    </location>
</feature>
<evidence type="ECO:0000313" key="4">
    <source>
        <dbReference type="Proteomes" id="UP001139494"/>
    </source>
</evidence>
<dbReference type="Proteomes" id="UP001139494">
    <property type="component" value="Unassembled WGS sequence"/>
</dbReference>
<dbReference type="Pfam" id="PF26460">
    <property type="entry name" value="DUF8139"/>
    <property type="match status" value="1"/>
</dbReference>
<organism evidence="3 4">
    <name type="scientific">Natronomonas aquatica</name>
    <dbReference type="NCBI Taxonomy" id="2841590"/>
    <lineage>
        <taxon>Archaea</taxon>
        <taxon>Methanobacteriati</taxon>
        <taxon>Methanobacteriota</taxon>
        <taxon>Stenosarchaea group</taxon>
        <taxon>Halobacteria</taxon>
        <taxon>Halobacteriales</taxon>
        <taxon>Natronomonadaceae</taxon>
        <taxon>Natronomonas</taxon>
    </lineage>
</organism>
<feature type="region of interest" description="Disordered" evidence="1">
    <location>
        <begin position="1"/>
        <end position="25"/>
    </location>
</feature>
<sequence>MQDFSKGDRVRIDIPDETDPDYEAYHGDHGRVLAVLTDDADEVTGEACDSRLYRVKLETGETMDFRRRDLRPPIGESG</sequence>
<evidence type="ECO:0000259" key="2">
    <source>
        <dbReference type="Pfam" id="PF26460"/>
    </source>
</evidence>
<evidence type="ECO:0000256" key="1">
    <source>
        <dbReference type="SAM" id="MobiDB-lite"/>
    </source>
</evidence>
<name>A0A9R1CWR2_9EURY</name>
<dbReference type="EMBL" id="JAHLKM010000042">
    <property type="protein sequence ID" value="MCQ4334876.1"/>
    <property type="molecule type" value="Genomic_DNA"/>
</dbReference>
<feature type="domain" description="DUF8139" evidence="2">
    <location>
        <begin position="1"/>
        <end position="75"/>
    </location>
</feature>
<dbReference type="RefSeq" id="WP_256031108.1">
    <property type="nucleotide sequence ID" value="NZ_JAHLKM010000042.1"/>
</dbReference>